<reference evidence="7 8" key="1">
    <citation type="journal article" date="2021" name="Elife">
        <title>Chloroplast acquisition without the gene transfer in kleptoplastic sea slugs, Plakobranchus ocellatus.</title>
        <authorList>
            <person name="Maeda T."/>
            <person name="Takahashi S."/>
            <person name="Yoshida T."/>
            <person name="Shimamura S."/>
            <person name="Takaki Y."/>
            <person name="Nagai Y."/>
            <person name="Toyoda A."/>
            <person name="Suzuki Y."/>
            <person name="Arimoto A."/>
            <person name="Ishii H."/>
            <person name="Satoh N."/>
            <person name="Nishiyama T."/>
            <person name="Hasebe M."/>
            <person name="Maruyama T."/>
            <person name="Minagawa J."/>
            <person name="Obokata J."/>
            <person name="Shigenobu S."/>
        </authorList>
    </citation>
    <scope>NUCLEOTIDE SEQUENCE [LARGE SCALE GENOMIC DNA]</scope>
</reference>
<dbReference type="PROSITE" id="PS50262">
    <property type="entry name" value="G_PROTEIN_RECEP_F1_2"/>
    <property type="match status" value="1"/>
</dbReference>
<proteinExistence type="predicted"/>
<dbReference type="Gene3D" id="1.20.1070.10">
    <property type="entry name" value="Rhodopsin 7-helix transmembrane proteins"/>
    <property type="match status" value="1"/>
</dbReference>
<dbReference type="InterPro" id="IPR017452">
    <property type="entry name" value="GPCR_Rhodpsn_7TM"/>
</dbReference>
<dbReference type="PANTHER" id="PTHR46641:SF2">
    <property type="entry name" value="FMRFAMIDE RECEPTOR"/>
    <property type="match status" value="1"/>
</dbReference>
<name>A0AAV4F4Q4_9GAST</name>
<dbReference type="SUPFAM" id="SSF81321">
    <property type="entry name" value="Family A G protein-coupled receptor-like"/>
    <property type="match status" value="1"/>
</dbReference>
<comment type="subcellular location">
    <subcellularLocation>
        <location evidence="1">Membrane</location>
    </subcellularLocation>
</comment>
<evidence type="ECO:0000256" key="3">
    <source>
        <dbReference type="ARBA" id="ARBA00022989"/>
    </source>
</evidence>
<feature type="transmembrane region" description="Helical" evidence="5">
    <location>
        <begin position="255"/>
        <end position="280"/>
    </location>
</feature>
<dbReference type="InterPro" id="IPR052954">
    <property type="entry name" value="GPCR-Ligand_Int"/>
</dbReference>
<evidence type="ECO:0000259" key="6">
    <source>
        <dbReference type="PROSITE" id="PS50262"/>
    </source>
</evidence>
<dbReference type="AlphaFoldDB" id="A0AAV4F4Q4"/>
<evidence type="ECO:0000256" key="2">
    <source>
        <dbReference type="ARBA" id="ARBA00022692"/>
    </source>
</evidence>
<keyword evidence="4 5" id="KW-0472">Membrane</keyword>
<keyword evidence="3 5" id="KW-1133">Transmembrane helix</keyword>
<dbReference type="PANTHER" id="PTHR46641">
    <property type="entry name" value="FMRFAMIDE RECEPTOR-RELATED"/>
    <property type="match status" value="1"/>
</dbReference>
<evidence type="ECO:0000256" key="1">
    <source>
        <dbReference type="ARBA" id="ARBA00004370"/>
    </source>
</evidence>
<feature type="transmembrane region" description="Helical" evidence="5">
    <location>
        <begin position="12"/>
        <end position="32"/>
    </location>
</feature>
<feature type="transmembrane region" description="Helical" evidence="5">
    <location>
        <begin position="215"/>
        <end position="243"/>
    </location>
</feature>
<evidence type="ECO:0000313" key="8">
    <source>
        <dbReference type="Proteomes" id="UP000762676"/>
    </source>
</evidence>
<keyword evidence="8" id="KW-1185">Reference proteome</keyword>
<dbReference type="Proteomes" id="UP000762676">
    <property type="component" value="Unassembled WGS sequence"/>
</dbReference>
<keyword evidence="2 5" id="KW-0812">Transmembrane</keyword>
<protein>
    <submittedName>
        <fullName evidence="7">Chemosensory receptor B</fullName>
    </submittedName>
</protein>
<accession>A0AAV4F4Q4</accession>
<organism evidence="7 8">
    <name type="scientific">Elysia marginata</name>
    <dbReference type="NCBI Taxonomy" id="1093978"/>
    <lineage>
        <taxon>Eukaryota</taxon>
        <taxon>Metazoa</taxon>
        <taxon>Spiralia</taxon>
        <taxon>Lophotrochozoa</taxon>
        <taxon>Mollusca</taxon>
        <taxon>Gastropoda</taxon>
        <taxon>Heterobranchia</taxon>
        <taxon>Euthyneura</taxon>
        <taxon>Panpulmonata</taxon>
        <taxon>Sacoglossa</taxon>
        <taxon>Placobranchoidea</taxon>
        <taxon>Plakobranchidae</taxon>
        <taxon>Elysia</taxon>
    </lineage>
</organism>
<dbReference type="EMBL" id="BMAT01004062">
    <property type="protein sequence ID" value="GFR67416.1"/>
    <property type="molecule type" value="Genomic_DNA"/>
</dbReference>
<dbReference type="Pfam" id="PF10328">
    <property type="entry name" value="7TM_GPCR_Srx"/>
    <property type="match status" value="1"/>
</dbReference>
<keyword evidence="7" id="KW-0675">Receptor</keyword>
<sequence length="301" mass="33587">MGFSETIQMSYAALAISDLGCVLTIIWIRMCFSGFVEEIFRSHRIIIDVGLFANFTAGWPNLGFSRTTALLTAWISLERCLNVNFPTKVKLMITHKVTKTAIIGIYIIGCCPVILVYVGFKTELSFDPMSNYTTLVMHYNSGNRLTNINRFAFVLYGAIYPLASWILVTICAAVLVATLKRRLNRRTANTRGLAWTTESNAIESRQRKPLSRGTVINRTVVMIACTFIIFSSPSAASILGALIWREFSLNGSLHYPFLICMGISILFAELNSSINVIVYATTGSRFRAALCQLLPRKYRGS</sequence>
<comment type="caution">
    <text evidence="7">The sequence shown here is derived from an EMBL/GenBank/DDBJ whole genome shotgun (WGS) entry which is preliminary data.</text>
</comment>
<feature type="transmembrane region" description="Helical" evidence="5">
    <location>
        <begin position="153"/>
        <end position="177"/>
    </location>
</feature>
<evidence type="ECO:0000313" key="7">
    <source>
        <dbReference type="EMBL" id="GFR67416.1"/>
    </source>
</evidence>
<feature type="domain" description="G-protein coupled receptors family 1 profile" evidence="6">
    <location>
        <begin position="1"/>
        <end position="279"/>
    </location>
</feature>
<evidence type="ECO:0000256" key="5">
    <source>
        <dbReference type="SAM" id="Phobius"/>
    </source>
</evidence>
<feature type="transmembrane region" description="Helical" evidence="5">
    <location>
        <begin position="100"/>
        <end position="120"/>
    </location>
</feature>
<dbReference type="InterPro" id="IPR019430">
    <property type="entry name" value="7TM_GPCR_serpentine_rcpt_Srx"/>
</dbReference>
<evidence type="ECO:0000256" key="4">
    <source>
        <dbReference type="ARBA" id="ARBA00023136"/>
    </source>
</evidence>
<dbReference type="GO" id="GO:0016020">
    <property type="term" value="C:membrane"/>
    <property type="evidence" value="ECO:0007669"/>
    <property type="project" value="UniProtKB-SubCell"/>
</dbReference>
<gene>
    <name evidence="7" type="ORF">ElyMa_001997400</name>
</gene>